<dbReference type="AlphaFoldDB" id="A0A523S1I3"/>
<dbReference type="InterPro" id="IPR043166">
    <property type="entry name" value="LarA-like_C"/>
</dbReference>
<dbReference type="PANTHER" id="PTHR33171">
    <property type="entry name" value="LAR_N DOMAIN-CONTAINING PROTEIN"/>
    <property type="match status" value="1"/>
</dbReference>
<dbReference type="GO" id="GO:0050043">
    <property type="term" value="F:lactate racemase activity"/>
    <property type="evidence" value="ECO:0007669"/>
    <property type="project" value="InterPro"/>
</dbReference>
<sequence length="424" mass="48290">MIIGKGFKDKFLEKEELVKLAREALQKKDFYHKKVLVIIPDTTRTGPVDLFFQVICSELSIRVKKLDFIIALGTHPLMEEEKIDGFLGITPKEKKTRYKNINIFQHRWDRKEELQHIGTITREEIEQISHGLTKEEIPVLINRKIFQYDELLIVGPVFPHGVVGFSGGYKYLFPGIAGPQIIHKFHWLGALVTNPKIIGRKDTPTRKVVNKAASLVNIPITQFCYVVKEKKVCGFFAGGKKAWSKAADLSSQVNIKWVDRAFRTVLSIAPRMYEDIWTAGKCMYKLEPVVENGGSLIIYAPHIKEFSYTHGRDIERVGYHTRDYFLKQAPRFKDVPGAILAHSTHVKGIGTYKEGKERPRIKVILATAIPKERCKKINLGYLNPGQINPEDYAGRKKEGVLLVRRAGEVLYRLSNGKVPDIDAL</sequence>
<dbReference type="InterPro" id="IPR018657">
    <property type="entry name" value="LarA-like_N"/>
</dbReference>
<gene>
    <name evidence="2" type="ORF">E3J84_02315</name>
</gene>
<proteinExistence type="predicted"/>
<dbReference type="Pfam" id="PF09861">
    <property type="entry name" value="Lar_N"/>
    <property type="match status" value="1"/>
</dbReference>
<accession>A0A523S1I3</accession>
<dbReference type="InterPro" id="IPR048068">
    <property type="entry name" value="LarA-like"/>
</dbReference>
<dbReference type="PANTHER" id="PTHR33171:SF17">
    <property type="entry name" value="LARA-LIKE N-TERMINAL DOMAIN-CONTAINING PROTEIN"/>
    <property type="match status" value="1"/>
</dbReference>
<evidence type="ECO:0000259" key="1">
    <source>
        <dbReference type="Pfam" id="PF09861"/>
    </source>
</evidence>
<feature type="domain" description="LarA-like N-terminal" evidence="1">
    <location>
        <begin position="31"/>
        <end position="188"/>
    </location>
</feature>
<evidence type="ECO:0000313" key="3">
    <source>
        <dbReference type="Proteomes" id="UP000316360"/>
    </source>
</evidence>
<evidence type="ECO:0000313" key="2">
    <source>
        <dbReference type="EMBL" id="TET11893.1"/>
    </source>
</evidence>
<dbReference type="Gene3D" id="3.90.226.30">
    <property type="match status" value="1"/>
</dbReference>
<organism evidence="2 3">
    <name type="scientific">Aerophobetes bacterium</name>
    <dbReference type="NCBI Taxonomy" id="2030807"/>
    <lineage>
        <taxon>Bacteria</taxon>
        <taxon>Candidatus Aerophobota</taxon>
    </lineage>
</organism>
<dbReference type="Proteomes" id="UP000316360">
    <property type="component" value="Unassembled WGS sequence"/>
</dbReference>
<dbReference type="Gene3D" id="3.40.50.11440">
    <property type="match status" value="1"/>
</dbReference>
<name>A0A523S1I3_UNCAE</name>
<reference evidence="2 3" key="1">
    <citation type="submission" date="2019-03" db="EMBL/GenBank/DDBJ databases">
        <title>Metabolic potential of uncultured bacteria and archaea associated with petroleum seepage in deep-sea sediments.</title>
        <authorList>
            <person name="Dong X."/>
            <person name="Hubert C."/>
        </authorList>
    </citation>
    <scope>NUCLEOTIDE SEQUENCE [LARGE SCALE GENOMIC DNA]</scope>
    <source>
        <strain evidence="2">E44_bin7</strain>
    </source>
</reference>
<protein>
    <submittedName>
        <fullName evidence="2">DUF2088 domain-containing protein</fullName>
    </submittedName>
</protein>
<dbReference type="EMBL" id="SOKJ01000122">
    <property type="protein sequence ID" value="TET11893.1"/>
    <property type="molecule type" value="Genomic_DNA"/>
</dbReference>
<comment type="caution">
    <text evidence="2">The sequence shown here is derived from an EMBL/GenBank/DDBJ whole genome shotgun (WGS) entry which is preliminary data.</text>
</comment>